<organism evidence="2 3">
    <name type="scientific">Dietzia cercidiphylli</name>
    <dbReference type="NCBI Taxonomy" id="498199"/>
    <lineage>
        <taxon>Bacteria</taxon>
        <taxon>Bacillati</taxon>
        <taxon>Actinomycetota</taxon>
        <taxon>Actinomycetes</taxon>
        <taxon>Mycobacteriales</taxon>
        <taxon>Dietziaceae</taxon>
        <taxon>Dietzia</taxon>
    </lineage>
</organism>
<dbReference type="EMBL" id="BAAAQG010000008">
    <property type="protein sequence ID" value="GAA1709434.1"/>
    <property type="molecule type" value="Genomic_DNA"/>
</dbReference>
<evidence type="ECO:0000313" key="3">
    <source>
        <dbReference type="Proteomes" id="UP001500383"/>
    </source>
</evidence>
<evidence type="ECO:0000313" key="2">
    <source>
        <dbReference type="EMBL" id="GAA1709434.1"/>
    </source>
</evidence>
<gene>
    <name evidence="2" type="ORF">GCM10009831_18820</name>
</gene>
<reference evidence="2 3" key="1">
    <citation type="journal article" date="2019" name="Int. J. Syst. Evol. Microbiol.">
        <title>The Global Catalogue of Microorganisms (GCM) 10K type strain sequencing project: providing services to taxonomists for standard genome sequencing and annotation.</title>
        <authorList>
            <consortium name="The Broad Institute Genomics Platform"/>
            <consortium name="The Broad Institute Genome Sequencing Center for Infectious Disease"/>
            <person name="Wu L."/>
            <person name="Ma J."/>
        </authorList>
    </citation>
    <scope>NUCLEOTIDE SEQUENCE [LARGE SCALE GENOMIC DNA]</scope>
    <source>
        <strain evidence="2 3">JCM 16002</strain>
    </source>
</reference>
<proteinExistence type="predicted"/>
<comment type="caution">
    <text evidence="2">The sequence shown here is derived from an EMBL/GenBank/DDBJ whole genome shotgun (WGS) entry which is preliminary data.</text>
</comment>
<dbReference type="Proteomes" id="UP001500383">
    <property type="component" value="Unassembled WGS sequence"/>
</dbReference>
<name>A0ABN2IQJ0_9ACTN</name>
<feature type="compositionally biased region" description="Basic and acidic residues" evidence="1">
    <location>
        <begin position="1"/>
        <end position="10"/>
    </location>
</feature>
<evidence type="ECO:0000256" key="1">
    <source>
        <dbReference type="SAM" id="MobiDB-lite"/>
    </source>
</evidence>
<feature type="region of interest" description="Disordered" evidence="1">
    <location>
        <begin position="1"/>
        <end position="22"/>
    </location>
</feature>
<keyword evidence="3" id="KW-1185">Reference proteome</keyword>
<accession>A0ABN2IQJ0</accession>
<protein>
    <submittedName>
        <fullName evidence="2">Uncharacterized protein</fullName>
    </submittedName>
</protein>
<sequence>MSPQPDRRTPGLDTEGSPDVHRDRHLAVAVTDYREPMALLPVDLDSTPDDIASLLAVDAAVRAAVGLEHSPPTPSALHWVGAEGMWMALVRPGEGRALLAGWHHEFSLTEGSGRAGEAGTDLVGDAPGWWRRGVEHARSKGLYLGFLYGWDGAAWWRLDQPTDDGFDPEIYPVTATAVRDIVDELADDTLLDAPPTGTVYALLSAGARLSARDLAAVLHSPDGWPEVDLEAGVRAARAFGSPVPA</sequence>